<comment type="caution">
    <text evidence="3">The sequence shown here is derived from an EMBL/GenBank/DDBJ whole genome shotgun (WGS) entry which is preliminary data.</text>
</comment>
<accession>A0A841JMC0</accession>
<keyword evidence="1" id="KW-0802">TPR repeat</keyword>
<name>A0A841JMC0_9BACT</name>
<proteinExistence type="predicted"/>
<evidence type="ECO:0000313" key="4">
    <source>
        <dbReference type="Proteomes" id="UP000538666"/>
    </source>
</evidence>
<keyword evidence="2" id="KW-1133">Transmembrane helix</keyword>
<dbReference type="EMBL" id="JACHEK010000001">
    <property type="protein sequence ID" value="MBB6142270.1"/>
    <property type="molecule type" value="Genomic_DNA"/>
</dbReference>
<dbReference type="RefSeq" id="WP_156185747.1">
    <property type="nucleotide sequence ID" value="NZ_JACHEK010000001.1"/>
</dbReference>
<dbReference type="InterPro" id="IPR019734">
    <property type="entry name" value="TPR_rpt"/>
</dbReference>
<dbReference type="SUPFAM" id="SSF48452">
    <property type="entry name" value="TPR-like"/>
    <property type="match status" value="1"/>
</dbReference>
<evidence type="ECO:0000313" key="3">
    <source>
        <dbReference type="EMBL" id="MBB6142270.1"/>
    </source>
</evidence>
<feature type="transmembrane region" description="Helical" evidence="2">
    <location>
        <begin position="27"/>
        <end position="48"/>
    </location>
</feature>
<keyword evidence="4" id="KW-1185">Reference proteome</keyword>
<feature type="repeat" description="TPR" evidence="1">
    <location>
        <begin position="59"/>
        <end position="92"/>
    </location>
</feature>
<dbReference type="Pfam" id="PF13181">
    <property type="entry name" value="TPR_8"/>
    <property type="match status" value="1"/>
</dbReference>
<reference evidence="3 4" key="1">
    <citation type="submission" date="2020-08" db="EMBL/GenBank/DDBJ databases">
        <title>Genomic Encyclopedia of Type Strains, Phase IV (KMG-IV): sequencing the most valuable type-strain genomes for metagenomic binning, comparative biology and taxonomic classification.</title>
        <authorList>
            <person name="Goeker M."/>
        </authorList>
    </citation>
    <scope>NUCLEOTIDE SEQUENCE [LARGE SCALE GENOMIC DNA]</scope>
    <source>
        <strain evidence="3 4">DSM 103733</strain>
    </source>
</reference>
<dbReference type="AlphaFoldDB" id="A0A841JMC0"/>
<dbReference type="PROSITE" id="PS50005">
    <property type="entry name" value="TPR"/>
    <property type="match status" value="1"/>
</dbReference>
<dbReference type="Pfam" id="PF13432">
    <property type="entry name" value="TPR_16"/>
    <property type="match status" value="1"/>
</dbReference>
<dbReference type="Gene3D" id="1.25.40.10">
    <property type="entry name" value="Tetratricopeptide repeat domain"/>
    <property type="match status" value="1"/>
</dbReference>
<gene>
    <name evidence="3" type="ORF">HNQ77_000208</name>
</gene>
<organism evidence="3 4">
    <name type="scientific">Silvibacterium bohemicum</name>
    <dbReference type="NCBI Taxonomy" id="1577686"/>
    <lineage>
        <taxon>Bacteria</taxon>
        <taxon>Pseudomonadati</taxon>
        <taxon>Acidobacteriota</taxon>
        <taxon>Terriglobia</taxon>
        <taxon>Terriglobales</taxon>
        <taxon>Acidobacteriaceae</taxon>
        <taxon>Silvibacterium</taxon>
    </lineage>
</organism>
<protein>
    <submittedName>
        <fullName evidence="3">Tfp pilus assembly protein PilF</fullName>
    </submittedName>
</protein>
<evidence type="ECO:0000256" key="2">
    <source>
        <dbReference type="SAM" id="Phobius"/>
    </source>
</evidence>
<evidence type="ECO:0000256" key="1">
    <source>
        <dbReference type="PROSITE-ProRule" id="PRU00339"/>
    </source>
</evidence>
<dbReference type="Proteomes" id="UP000538666">
    <property type="component" value="Unassembled WGS sequence"/>
</dbReference>
<dbReference type="SMART" id="SM00028">
    <property type="entry name" value="TPR"/>
    <property type="match status" value="2"/>
</dbReference>
<keyword evidence="2" id="KW-0812">Transmembrane</keyword>
<dbReference type="OrthoDB" id="109876at2"/>
<dbReference type="InterPro" id="IPR011990">
    <property type="entry name" value="TPR-like_helical_dom_sf"/>
</dbReference>
<keyword evidence="2" id="KW-0472">Membrane</keyword>
<sequence length="404" mass="44948">MMSVFELRSPLSAEERFEKRRLILRDVTALASLFAITAILAVLTYFLFNSFESHRQDLAQRWLLRGQAAMKRGSPEQAVQALRSALEYEEGQRAEMQRETEIELATALAAAGHDTEAIAYFNTLLEAEPGNGLINLQLARLAVKQGHEALAIESYQRALDGTWHGDGYLRRLSVRLELAQYLLYRHENSRARGELITAAGNAPDDPATKLRIAGLLEQAEDPISAYEIYRRLSLNRHPPLESLEGAGRTSATLGRYLLTKQYLTRALNDPKLEERPAAERDEVRNALADAVHVLALYPSPELNTRARAERILHNVNTARARLTDCSTNSSTANGPVLAALTTRWQAVPPGLTIHAVEEDPQLEETLMKLVYDTEKSTAQTCSQPTGEDALLFQIAQAPMAVQQQ</sequence>